<evidence type="ECO:0000313" key="1">
    <source>
        <dbReference type="EMBL" id="MFN0291740.1"/>
    </source>
</evidence>
<keyword evidence="2" id="KW-1185">Reference proteome</keyword>
<gene>
    <name evidence="1" type="ORF">E5L68_010075</name>
</gene>
<comment type="caution">
    <text evidence="1">The sequence shown here is derived from an EMBL/GenBank/DDBJ whole genome shotgun (WGS) entry which is preliminary data.</text>
</comment>
<dbReference type="InterPro" id="IPR026341">
    <property type="entry name" value="T9SS_type_B"/>
</dbReference>
<dbReference type="Proteomes" id="UP001517367">
    <property type="component" value="Unassembled WGS sequence"/>
</dbReference>
<proteinExistence type="predicted"/>
<reference evidence="1 2" key="1">
    <citation type="submission" date="2024-12" db="EMBL/GenBank/DDBJ databases">
        <authorList>
            <person name="Hu S."/>
        </authorList>
    </citation>
    <scope>NUCLEOTIDE SEQUENCE [LARGE SCALE GENOMIC DNA]</scope>
    <source>
        <strain evidence="1 2">P-25</strain>
    </source>
</reference>
<sequence length="1172" mass="125259">MIFVLILCSSTISKAQTYTVTSIADSGPGTLREALTNAEMPNRTAVFTINFQLPGDGNDYANRTIRLRTPLPNITSNTVIDGSSQASWAPLGVSGAKIIIEPEYTTPTFTALTIGRNIGVDNSTTGVGIYGLCIRNFATINNLQNVNMGQGSAISIDYRASDITIGAPGKGNVLIGNINGIVIQNNYFYTVAPPLSNIKIQANLIGVLYDGVTPATNVIGISASLYDCSLDVGGDNAGEGNTIAANRINLDIKRYNYTTTRFDINIINNKIGVDHSGEKDFHELPLFLSSSSLEIAGIKVDATNTALYIRNNVVGGNRTVGISIANSDFILTGNSIGTDATTGNVNLGNGIGIKIENNGVGTIGGATTAERNTIANNNYGIETVSSKPVKITRNSMYCNRTFGIGKTLSIIQPYIQILKQNGNHVSGKATPNSEVELFYTYNCNDLCEGKTYIATVQAGSDGRWEYNATLSQKVTATASLLVATTSPFATAQLLPNEAIISHVTCSANGAITIPEEREGFTFSWVKIESNGTRIPLGNTQSVNNLDVGTYEVTIDDGCKAFAHIFSVRDQKLTKPTVSVPAPNCGQTSFTFTAEVLRGSGNIRFEWINAAGTVVSLNNPANLPEGTYKVKATDQSGCSLESDPVVITRRPSPIINTTGITPTPASCGIANGSIKGITIGDATGTITYKWYKHDPATGIVTSTIVGTDVDLVDVEGGVYTLVVSDEGSCPAVSRTFSIGINNIIVISSGSITPGTCGLDNGVIDNVSISNADRYEWIKASTGETIALGAYATGVSVRIADLAPGVYTLKASNSTSVCFYTRNFTVPLQVPQVFAPASTVVNTTCELNNGSISLNFNQFTINYPAPIRYQWKDEMGNDFVGTLREIKDLPVGSYNLFLYDTNNCQTVLGPFTINATPKLVIQPGSATAADDGCGLQRGSVSGIQITGGLGDYTYRWLNEAGQVVQTTRELTNVGGGTYRLEVKDRSACGIAISEPYTVGDIYFPLSTPVAKDIRVCYVSDITLPIVGPEEGSYQLFASLEDEYPILESTNGIFNFKVSKTGEYYIRRKLGVCISDFTRVHIEVTHDNLEIGNVITPNGDGLNDTWMLKGLPDFKGNNIKIYSRSGQLIYEATGNYTKPFDGTFRGKELPAGAYFYVIDLRAECKPISGSITLLR</sequence>
<dbReference type="EMBL" id="SRMP02000013">
    <property type="protein sequence ID" value="MFN0291740.1"/>
    <property type="molecule type" value="Genomic_DNA"/>
</dbReference>
<evidence type="ECO:0000313" key="2">
    <source>
        <dbReference type="Proteomes" id="UP001517367"/>
    </source>
</evidence>
<accession>A0ABW9JHJ5</accession>
<dbReference type="NCBIfam" id="TIGR04131">
    <property type="entry name" value="Bac_Flav_CTERM"/>
    <property type="match status" value="1"/>
</dbReference>
<protein>
    <submittedName>
        <fullName evidence="1">Gliding motility-associated C-terminal domain-containing protein</fullName>
    </submittedName>
</protein>
<organism evidence="1 2">
    <name type="scientific">Pedobacter helvus</name>
    <dbReference type="NCBI Taxonomy" id="2563444"/>
    <lineage>
        <taxon>Bacteria</taxon>
        <taxon>Pseudomonadati</taxon>
        <taxon>Bacteroidota</taxon>
        <taxon>Sphingobacteriia</taxon>
        <taxon>Sphingobacteriales</taxon>
        <taxon>Sphingobacteriaceae</taxon>
        <taxon>Pedobacter</taxon>
    </lineage>
</organism>
<dbReference type="Pfam" id="PF13585">
    <property type="entry name" value="CHU_C"/>
    <property type="match status" value="1"/>
</dbReference>
<name>A0ABW9JHJ5_9SPHI</name>